<dbReference type="OrthoDB" id="4964541at2"/>
<evidence type="ECO:0000256" key="2">
    <source>
        <dbReference type="ARBA" id="ARBA00022448"/>
    </source>
</evidence>
<name>A0A411HG08_9GAMM</name>
<evidence type="ECO:0000256" key="3">
    <source>
        <dbReference type="ARBA" id="ARBA00022475"/>
    </source>
</evidence>
<dbReference type="Pfam" id="PF04290">
    <property type="entry name" value="DctQ"/>
    <property type="match status" value="1"/>
</dbReference>
<sequence>MLTTAPSLPTSGLLASLSDLAILIAGAALIGMAGVEAWQVFARYVLNNSPGWTEPVALLLLTTAMSLGAACSVRSASHFGFFILVQSSPPALRRFLQGLANTIVAAVGLMLAWWSGTLFIDGWSVPMAGAVLPQSANFLPMATGGLLIALFALERIFAPAALPIIEGA</sequence>
<dbReference type="InterPro" id="IPR007387">
    <property type="entry name" value="TRAP_DctQ"/>
</dbReference>
<dbReference type="KEGG" id="xbc:ELE36_02910"/>
<proteinExistence type="inferred from homology"/>
<evidence type="ECO:0000313" key="11">
    <source>
        <dbReference type="EMBL" id="QBB69409.1"/>
    </source>
</evidence>
<dbReference type="PANTHER" id="PTHR35011:SF11">
    <property type="entry name" value="TRAP TRANSPORTER SMALL PERMEASE PROTEIN"/>
    <property type="match status" value="1"/>
</dbReference>
<dbReference type="GO" id="GO:0015740">
    <property type="term" value="P:C4-dicarboxylate transport"/>
    <property type="evidence" value="ECO:0007669"/>
    <property type="project" value="TreeGrafter"/>
</dbReference>
<dbReference type="AlphaFoldDB" id="A0A411HG08"/>
<comment type="subunit">
    <text evidence="9">The complex comprises the extracytoplasmic solute receptor protein and the two transmembrane proteins.</text>
</comment>
<accession>A0A411HG08</accession>
<feature type="domain" description="Tripartite ATP-independent periplasmic transporters DctQ component" evidence="10">
    <location>
        <begin position="32"/>
        <end position="158"/>
    </location>
</feature>
<evidence type="ECO:0000256" key="9">
    <source>
        <dbReference type="RuleBase" id="RU369079"/>
    </source>
</evidence>
<evidence type="ECO:0000259" key="10">
    <source>
        <dbReference type="Pfam" id="PF04290"/>
    </source>
</evidence>
<evidence type="ECO:0000256" key="6">
    <source>
        <dbReference type="ARBA" id="ARBA00022989"/>
    </source>
</evidence>
<evidence type="ECO:0000256" key="5">
    <source>
        <dbReference type="ARBA" id="ARBA00022692"/>
    </source>
</evidence>
<feature type="transmembrane region" description="Helical" evidence="9">
    <location>
        <begin position="95"/>
        <end position="115"/>
    </location>
</feature>
<comment type="similarity">
    <text evidence="8 9">Belongs to the TRAP transporter small permease family.</text>
</comment>
<dbReference type="InterPro" id="IPR055348">
    <property type="entry name" value="DctQ"/>
</dbReference>
<evidence type="ECO:0000256" key="1">
    <source>
        <dbReference type="ARBA" id="ARBA00004429"/>
    </source>
</evidence>
<comment type="function">
    <text evidence="9">Part of the tripartite ATP-independent periplasmic (TRAP) transport system.</text>
</comment>
<protein>
    <recommendedName>
        <fullName evidence="9">TRAP transporter small permease protein</fullName>
    </recommendedName>
</protein>
<gene>
    <name evidence="11" type="ORF">ELE36_02910</name>
</gene>
<feature type="transmembrane region" description="Helical" evidence="9">
    <location>
        <begin position="55"/>
        <end position="74"/>
    </location>
</feature>
<dbReference type="RefSeq" id="WP_129831666.1">
    <property type="nucleotide sequence ID" value="NZ_CP035704.1"/>
</dbReference>
<comment type="subcellular location">
    <subcellularLocation>
        <location evidence="1 9">Cell inner membrane</location>
        <topology evidence="1 9">Multi-pass membrane protein</topology>
    </subcellularLocation>
</comment>
<keyword evidence="7 9" id="KW-0472">Membrane</keyword>
<dbReference type="EMBL" id="CP035704">
    <property type="protein sequence ID" value="QBB69409.1"/>
    <property type="molecule type" value="Genomic_DNA"/>
</dbReference>
<evidence type="ECO:0000313" key="12">
    <source>
        <dbReference type="Proteomes" id="UP000291562"/>
    </source>
</evidence>
<evidence type="ECO:0000256" key="8">
    <source>
        <dbReference type="ARBA" id="ARBA00038436"/>
    </source>
</evidence>
<dbReference type="Proteomes" id="UP000291562">
    <property type="component" value="Chromosome"/>
</dbReference>
<evidence type="ECO:0000256" key="4">
    <source>
        <dbReference type="ARBA" id="ARBA00022519"/>
    </source>
</evidence>
<feature type="transmembrane region" description="Helical" evidence="9">
    <location>
        <begin position="12"/>
        <end position="35"/>
    </location>
</feature>
<dbReference type="GO" id="GO:0022857">
    <property type="term" value="F:transmembrane transporter activity"/>
    <property type="evidence" value="ECO:0007669"/>
    <property type="project" value="UniProtKB-UniRule"/>
</dbReference>
<organism evidence="11 12">
    <name type="scientific">Pseudolysobacter antarcticus</name>
    <dbReference type="NCBI Taxonomy" id="2511995"/>
    <lineage>
        <taxon>Bacteria</taxon>
        <taxon>Pseudomonadati</taxon>
        <taxon>Pseudomonadota</taxon>
        <taxon>Gammaproteobacteria</taxon>
        <taxon>Lysobacterales</taxon>
        <taxon>Rhodanobacteraceae</taxon>
        <taxon>Pseudolysobacter</taxon>
    </lineage>
</organism>
<keyword evidence="3" id="KW-1003">Cell membrane</keyword>
<dbReference type="PANTHER" id="PTHR35011">
    <property type="entry name" value="2,3-DIKETO-L-GULONATE TRAP TRANSPORTER SMALL PERMEASE PROTEIN YIAM"/>
    <property type="match status" value="1"/>
</dbReference>
<keyword evidence="2 9" id="KW-0813">Transport</keyword>
<keyword evidence="6 9" id="KW-1133">Transmembrane helix</keyword>
<dbReference type="GO" id="GO:0005886">
    <property type="term" value="C:plasma membrane"/>
    <property type="evidence" value="ECO:0007669"/>
    <property type="project" value="UniProtKB-SubCell"/>
</dbReference>
<keyword evidence="4 9" id="KW-0997">Cell inner membrane</keyword>
<reference evidence="11 12" key="1">
    <citation type="submission" date="2019-01" db="EMBL/GenBank/DDBJ databases">
        <title>Pseudolysobacter antarctica gen. nov., sp. nov., isolated from Fildes Peninsula, Antarctica.</title>
        <authorList>
            <person name="Wei Z."/>
            <person name="Peng F."/>
        </authorList>
    </citation>
    <scope>NUCLEOTIDE SEQUENCE [LARGE SCALE GENOMIC DNA]</scope>
    <source>
        <strain evidence="11 12">AQ6-296</strain>
    </source>
</reference>
<keyword evidence="12" id="KW-1185">Reference proteome</keyword>
<keyword evidence="5 9" id="KW-0812">Transmembrane</keyword>
<evidence type="ECO:0000256" key="7">
    <source>
        <dbReference type="ARBA" id="ARBA00023136"/>
    </source>
</evidence>
<feature type="transmembrane region" description="Helical" evidence="9">
    <location>
        <begin position="135"/>
        <end position="153"/>
    </location>
</feature>